<dbReference type="InterPro" id="IPR000146">
    <property type="entry name" value="FBPase_class-1"/>
</dbReference>
<evidence type="ECO:0000256" key="10">
    <source>
        <dbReference type="ARBA" id="ARBA00022723"/>
    </source>
</evidence>
<keyword evidence="10" id="KW-0479">Metal-binding</keyword>
<evidence type="ECO:0000256" key="7">
    <source>
        <dbReference type="ARBA" id="ARBA00022528"/>
    </source>
</evidence>
<keyword evidence="11" id="KW-0378">Hydrolase</keyword>
<dbReference type="CDD" id="cd00354">
    <property type="entry name" value="FBPase"/>
    <property type="match status" value="1"/>
</dbReference>
<dbReference type="GO" id="GO:0042132">
    <property type="term" value="F:fructose 1,6-bisphosphate 1-phosphatase activity"/>
    <property type="evidence" value="ECO:0007669"/>
    <property type="project" value="TreeGrafter"/>
</dbReference>
<dbReference type="GO" id="GO:0030388">
    <property type="term" value="P:fructose 1,6-bisphosphate metabolic process"/>
    <property type="evidence" value="ECO:0007669"/>
    <property type="project" value="TreeGrafter"/>
</dbReference>
<dbReference type="InterPro" id="IPR044015">
    <property type="entry name" value="FBPase_C_dom"/>
</dbReference>
<protein>
    <recommendedName>
        <fullName evidence="17">Sedoheptulose-1,7-bisphosphatase, chloroplastic</fullName>
        <ecNumber evidence="6">3.1.3.37</ecNumber>
    </recommendedName>
    <alternativeName>
        <fullName evidence="18">SED(1,7)P2ase</fullName>
    </alternativeName>
    <alternativeName>
        <fullName evidence="19">Sedoheptulose bisphosphatase</fullName>
    </alternativeName>
</protein>
<dbReference type="SUPFAM" id="SSF56655">
    <property type="entry name" value="Carbohydrate phosphatase"/>
    <property type="match status" value="1"/>
</dbReference>
<dbReference type="Gene3D" id="3.30.540.10">
    <property type="entry name" value="Fructose-1,6-Bisphosphatase, subunit A, domain 1"/>
    <property type="match status" value="1"/>
</dbReference>
<dbReference type="GO" id="GO:0019253">
    <property type="term" value="P:reductive pentose-phosphate cycle"/>
    <property type="evidence" value="ECO:0007669"/>
    <property type="project" value="UniProtKB-KW"/>
</dbReference>
<comment type="catalytic activity">
    <reaction evidence="16">
        <text>D-sedoheptulose 1,7-bisphosphate + H2O = D-sedoheptulose 7-phosphate + phosphate</text>
        <dbReference type="Rhea" id="RHEA:17461"/>
        <dbReference type="ChEBI" id="CHEBI:15377"/>
        <dbReference type="ChEBI" id="CHEBI:43474"/>
        <dbReference type="ChEBI" id="CHEBI:57483"/>
        <dbReference type="ChEBI" id="CHEBI:58335"/>
        <dbReference type="EC" id="3.1.3.37"/>
    </reaction>
</comment>
<keyword evidence="9" id="KW-0934">Plastid</keyword>
<evidence type="ECO:0000313" key="23">
    <source>
        <dbReference type="Proteomes" id="UP001472866"/>
    </source>
</evidence>
<comment type="subcellular location">
    <subcellularLocation>
        <location evidence="2">Plastid</location>
        <location evidence="2">Chloroplast</location>
    </subcellularLocation>
</comment>
<dbReference type="Gene3D" id="3.40.190.80">
    <property type="match status" value="1"/>
</dbReference>
<keyword evidence="7" id="KW-0150">Chloroplast</keyword>
<evidence type="ECO:0000256" key="14">
    <source>
        <dbReference type="ARBA" id="ARBA00023157"/>
    </source>
</evidence>
<evidence type="ECO:0000313" key="22">
    <source>
        <dbReference type="EMBL" id="WZN64751.1"/>
    </source>
</evidence>
<dbReference type="PROSITE" id="PS00124">
    <property type="entry name" value="FBPASE"/>
    <property type="match status" value="1"/>
</dbReference>
<dbReference type="EMBL" id="CP151510">
    <property type="protein sequence ID" value="WZN64751.1"/>
    <property type="molecule type" value="Genomic_DNA"/>
</dbReference>
<evidence type="ECO:0000259" key="20">
    <source>
        <dbReference type="Pfam" id="PF00316"/>
    </source>
</evidence>
<dbReference type="GO" id="GO:0046872">
    <property type="term" value="F:metal ion binding"/>
    <property type="evidence" value="ECO:0007669"/>
    <property type="project" value="UniProtKB-KW"/>
</dbReference>
<evidence type="ECO:0000259" key="21">
    <source>
        <dbReference type="Pfam" id="PF18913"/>
    </source>
</evidence>
<evidence type="ECO:0000256" key="15">
    <source>
        <dbReference type="ARBA" id="ARBA00023277"/>
    </source>
</evidence>
<evidence type="ECO:0000256" key="4">
    <source>
        <dbReference type="ARBA" id="ARBA00010941"/>
    </source>
</evidence>
<evidence type="ECO:0000256" key="6">
    <source>
        <dbReference type="ARBA" id="ARBA00013045"/>
    </source>
</evidence>
<comment type="similarity">
    <text evidence="4">Belongs to the FBPase class 1 family.</text>
</comment>
<dbReference type="InterPro" id="IPR020548">
    <property type="entry name" value="Fructose_bisphosphatase_AS"/>
</dbReference>
<dbReference type="GO" id="GO:0050278">
    <property type="term" value="F:sedoheptulose-bisphosphatase activity"/>
    <property type="evidence" value="ECO:0007669"/>
    <property type="project" value="UniProtKB-EC"/>
</dbReference>
<dbReference type="InterPro" id="IPR033391">
    <property type="entry name" value="FBPase_N"/>
</dbReference>
<keyword evidence="23" id="KW-1185">Reference proteome</keyword>
<evidence type="ECO:0000256" key="8">
    <source>
        <dbReference type="ARBA" id="ARBA00022567"/>
    </source>
</evidence>
<dbReference type="FunFam" id="3.40.190.80:FF:000008">
    <property type="entry name" value="Sedoheptulose-1,7-bisphosphatase, chloroplastic"/>
    <property type="match status" value="1"/>
</dbReference>
<keyword evidence="12" id="KW-0460">Magnesium</keyword>
<dbReference type="Pfam" id="PF18913">
    <property type="entry name" value="FBPase_C"/>
    <property type="match status" value="1"/>
</dbReference>
<evidence type="ECO:0000256" key="5">
    <source>
        <dbReference type="ARBA" id="ARBA00011738"/>
    </source>
</evidence>
<gene>
    <name evidence="22" type="ORF">HKI87_10g63080</name>
</gene>
<evidence type="ECO:0000256" key="18">
    <source>
        <dbReference type="ARBA" id="ARBA00077067"/>
    </source>
</evidence>
<dbReference type="GO" id="GO:0006000">
    <property type="term" value="P:fructose metabolic process"/>
    <property type="evidence" value="ECO:0007669"/>
    <property type="project" value="TreeGrafter"/>
</dbReference>
<name>A0AAX4PFC5_9CHLO</name>
<evidence type="ECO:0000256" key="13">
    <source>
        <dbReference type="ARBA" id="ARBA00022946"/>
    </source>
</evidence>
<evidence type="ECO:0000256" key="19">
    <source>
        <dbReference type="ARBA" id="ARBA00082094"/>
    </source>
</evidence>
<dbReference type="AlphaFoldDB" id="A0AAX4PFC5"/>
<keyword evidence="8" id="KW-0113">Calvin cycle</keyword>
<feature type="domain" description="Fructose-1-6-bisphosphatase class 1 C-terminal" evidence="21">
    <location>
        <begin position="253"/>
        <end position="375"/>
    </location>
</feature>
<evidence type="ECO:0000256" key="3">
    <source>
        <dbReference type="ARBA" id="ARBA00005215"/>
    </source>
</evidence>
<dbReference type="Proteomes" id="UP001472866">
    <property type="component" value="Chromosome 10"/>
</dbReference>
<dbReference type="FunFam" id="3.30.540.10:FF:000010">
    <property type="entry name" value="Sedoheptulose-1,7-bisphosphatase, chloroplastic"/>
    <property type="match status" value="1"/>
</dbReference>
<dbReference type="EC" id="3.1.3.37" evidence="6"/>
<keyword evidence="14" id="KW-1015">Disulfide bond</keyword>
<sequence>MIGAKTAASKVQAAASTRKVATSAKVAGVAQGARRFRQVGSSKSAFNGVKAASLTRAMSSATAKRSTKLAARAEVGDTLEEFLEKNTDDLKLRQLMLSMGEAVRTIAYKVRTASCNATACINSFGDEQLAVDLLADKILFETLKFSGVCELACSEEVPEPLQMGGKGFSVAFDPLDGSSIVDTNFAVGTIFGVWPGGELTGVTGRDQAAAAMGIYGPRTVYCLALKDAPGCHEFLLQDDGKFVHVKETTEIREGKMFSPGNLRATSDNPEYAKLVNYWIDNQYTLRYTGGMVPDVFQIIVKEKGVFSNVISPSTKAKLRLLFEVAPLALLVEKAGGASSCDGQCVSGLDVVVDVHDQRTQICYGSVGEVKRFEETLYGKSERFAEVEANVTA</sequence>
<dbReference type="GO" id="GO:0005986">
    <property type="term" value="P:sucrose biosynthetic process"/>
    <property type="evidence" value="ECO:0007669"/>
    <property type="project" value="TreeGrafter"/>
</dbReference>
<dbReference type="InterPro" id="IPR023079">
    <property type="entry name" value="SBPase"/>
</dbReference>
<keyword evidence="13" id="KW-0809">Transit peptide</keyword>
<dbReference type="PRINTS" id="PR01958">
    <property type="entry name" value="S17BPHPHTASE"/>
</dbReference>
<dbReference type="GO" id="GO:0006094">
    <property type="term" value="P:gluconeogenesis"/>
    <property type="evidence" value="ECO:0007669"/>
    <property type="project" value="TreeGrafter"/>
</dbReference>
<keyword evidence="15" id="KW-0119">Carbohydrate metabolism</keyword>
<comment type="pathway">
    <text evidence="3">Carbohydrate biosynthesis; Calvin cycle.</text>
</comment>
<organism evidence="22 23">
    <name type="scientific">Chloropicon roscoffensis</name>
    <dbReference type="NCBI Taxonomy" id="1461544"/>
    <lineage>
        <taxon>Eukaryota</taxon>
        <taxon>Viridiplantae</taxon>
        <taxon>Chlorophyta</taxon>
        <taxon>Chloropicophyceae</taxon>
        <taxon>Chloropicales</taxon>
        <taxon>Chloropicaceae</taxon>
        <taxon>Chloropicon</taxon>
    </lineage>
</organism>
<reference evidence="22 23" key="1">
    <citation type="submission" date="2024-03" db="EMBL/GenBank/DDBJ databases">
        <title>Complete genome sequence of the green alga Chloropicon roscoffensis RCC1871.</title>
        <authorList>
            <person name="Lemieux C."/>
            <person name="Pombert J.-F."/>
            <person name="Otis C."/>
            <person name="Turmel M."/>
        </authorList>
    </citation>
    <scope>NUCLEOTIDE SEQUENCE [LARGE SCALE GENOMIC DNA]</scope>
    <source>
        <strain evidence="22 23">RCC1871</strain>
    </source>
</reference>
<evidence type="ECO:0000256" key="11">
    <source>
        <dbReference type="ARBA" id="ARBA00022801"/>
    </source>
</evidence>
<evidence type="ECO:0000256" key="2">
    <source>
        <dbReference type="ARBA" id="ARBA00004229"/>
    </source>
</evidence>
<evidence type="ECO:0000256" key="17">
    <source>
        <dbReference type="ARBA" id="ARBA00070639"/>
    </source>
</evidence>
<comment type="cofactor">
    <cofactor evidence="1">
        <name>Mg(2+)</name>
        <dbReference type="ChEBI" id="CHEBI:18420"/>
    </cofactor>
</comment>
<accession>A0AAX4PFC5</accession>
<dbReference type="PANTHER" id="PTHR11556">
    <property type="entry name" value="FRUCTOSE-1,6-BISPHOSPHATASE-RELATED"/>
    <property type="match status" value="1"/>
</dbReference>
<proteinExistence type="inferred from homology"/>
<dbReference type="PANTHER" id="PTHR11556:SF35">
    <property type="entry name" value="SEDOHEPTULOSE-1,7-BISPHOSPHATASE, CHLOROPLASTIC"/>
    <property type="match status" value="1"/>
</dbReference>
<evidence type="ECO:0000256" key="16">
    <source>
        <dbReference type="ARBA" id="ARBA00034040"/>
    </source>
</evidence>
<evidence type="ECO:0000256" key="12">
    <source>
        <dbReference type="ARBA" id="ARBA00022842"/>
    </source>
</evidence>
<dbReference type="Pfam" id="PF00316">
    <property type="entry name" value="FBPase"/>
    <property type="match status" value="1"/>
</dbReference>
<comment type="subunit">
    <text evidence="5">Homodimer.</text>
</comment>
<evidence type="ECO:0000256" key="1">
    <source>
        <dbReference type="ARBA" id="ARBA00001946"/>
    </source>
</evidence>
<dbReference type="GO" id="GO:0006002">
    <property type="term" value="P:fructose 6-phosphate metabolic process"/>
    <property type="evidence" value="ECO:0007669"/>
    <property type="project" value="TreeGrafter"/>
</dbReference>
<evidence type="ECO:0000256" key="9">
    <source>
        <dbReference type="ARBA" id="ARBA00022640"/>
    </source>
</evidence>
<dbReference type="GO" id="GO:0009507">
    <property type="term" value="C:chloroplast"/>
    <property type="evidence" value="ECO:0007669"/>
    <property type="project" value="UniProtKB-SubCell"/>
</dbReference>
<feature type="domain" description="Fructose-1-6-bisphosphatase class I N-terminal" evidence="20">
    <location>
        <begin position="86"/>
        <end position="247"/>
    </location>
</feature>